<dbReference type="PATRIC" id="fig|908627.4.peg.3829"/>
<dbReference type="EMBL" id="AEJF01000108">
    <property type="protein sequence ID" value="KLU25002.1"/>
    <property type="molecule type" value="Genomic_DNA"/>
</dbReference>
<comment type="caution">
    <text evidence="1">The sequence shown here is derived from an EMBL/GenBank/DDBJ whole genome shotgun (WGS) entry which is preliminary data.</text>
</comment>
<dbReference type="Gene3D" id="3.30.1330.40">
    <property type="entry name" value="RutC-like"/>
    <property type="match status" value="1"/>
</dbReference>
<dbReference type="Pfam" id="PF01042">
    <property type="entry name" value="Ribonuc_L-PSP"/>
    <property type="match status" value="1"/>
</dbReference>
<dbReference type="RefSeq" id="WP_047847850.1">
    <property type="nucleotide sequence ID" value="NZ_AEJF01000108.1"/>
</dbReference>
<gene>
    <name evidence="1" type="ORF">EOS_17085</name>
</gene>
<protein>
    <submittedName>
        <fullName evidence="1">Uncharacterized protein</fullName>
    </submittedName>
</protein>
<organism evidence="1 2">
    <name type="scientific">Caballeronia mineralivorans PML1(12)</name>
    <dbReference type="NCBI Taxonomy" id="908627"/>
    <lineage>
        <taxon>Bacteria</taxon>
        <taxon>Pseudomonadati</taxon>
        <taxon>Pseudomonadota</taxon>
        <taxon>Betaproteobacteria</taxon>
        <taxon>Burkholderiales</taxon>
        <taxon>Burkholderiaceae</taxon>
        <taxon>Caballeronia</taxon>
    </lineage>
</organism>
<sequence length="137" mass="15284">MEITTTVGRNGRVYVRTQSKTEKWVKYSRAIKDGEWVFVSNTSGFRYDENRIDEGIVDQTRQMILNIKAALQSVGAAPEDIVRAVIYCPRPDEFPKALDLIAGFFSSIEPAVTAVCAPLAEPSLLIEMEVTALMKRA</sequence>
<dbReference type="InterPro" id="IPR035959">
    <property type="entry name" value="RutC-like_sf"/>
</dbReference>
<name>A0A0J1CWU5_9BURK</name>
<dbReference type="OrthoDB" id="9808943at2"/>
<dbReference type="PANTHER" id="PTHR43857">
    <property type="entry name" value="BLR7761 PROTEIN"/>
    <property type="match status" value="1"/>
</dbReference>
<proteinExistence type="predicted"/>
<accession>A0A0J1CWU5</accession>
<evidence type="ECO:0000313" key="2">
    <source>
        <dbReference type="Proteomes" id="UP000035963"/>
    </source>
</evidence>
<keyword evidence="2" id="KW-1185">Reference proteome</keyword>
<dbReference type="AlphaFoldDB" id="A0A0J1CWU5"/>
<evidence type="ECO:0000313" key="1">
    <source>
        <dbReference type="EMBL" id="KLU25002.1"/>
    </source>
</evidence>
<dbReference type="PANTHER" id="PTHR43857:SF1">
    <property type="entry name" value="YJGH FAMILY PROTEIN"/>
    <property type="match status" value="1"/>
</dbReference>
<dbReference type="SUPFAM" id="SSF55298">
    <property type="entry name" value="YjgF-like"/>
    <property type="match status" value="1"/>
</dbReference>
<reference evidence="1 2" key="1">
    <citation type="journal article" date="2015" name="Genome Announc.">
        <title>Draft Genome Sequence of Burkholderia sp. Strain PML1(12), an Ectomycorrhizosphere-Inhabiting Bacterium with Effective Mineral-Weathering Ability.</title>
        <authorList>
            <person name="Uroz S."/>
            <person name="Oger P."/>
        </authorList>
    </citation>
    <scope>NUCLEOTIDE SEQUENCE [LARGE SCALE GENOMIC DNA]</scope>
    <source>
        <strain evidence="2">PML1(12)</strain>
    </source>
</reference>
<dbReference type="InterPro" id="IPR006175">
    <property type="entry name" value="YjgF/YER057c/UK114"/>
</dbReference>
<dbReference type="Proteomes" id="UP000035963">
    <property type="component" value="Unassembled WGS sequence"/>
</dbReference>